<protein>
    <submittedName>
        <fullName evidence="2">Uncharacterized protein</fullName>
    </submittedName>
</protein>
<sequence>MQTQVQADQEPDAPYRVYAPHWSNEAGLSTTIFIRNVQINRALTAKVSLILNHRTITLPQTRVDSLRTIAIDVAKELANRGERVEQSGGAIIDFEAQSAGGVRAYAQVLDTIKGISFTFPFMLDGSSAPGPLEAVAWYPSNNTDAFIALQNTTEMTTAATATLFVSGRAISLGQRQLKPREVVTIKLPSPEGLGTNNGPHSAGVRVEYDGNPGAVVAQGWVVDERIGFSAPFTFRHRSNCNCSGDTQHLYGVGVQIGSAGAMMGLAPGTIFSPYLAARNNSDKPLAVRPIFSYSAGNGIEKATLPTISLGPQESTLVNLREFQEAGIIPLSVGEGNIDLQYNGEAGALIAELASVDQRGGFVSPVPLICNGNKELHMTFWRTDGDWHSLVTIENIASVENDVEITISYPGGRYVLEKRIAAGETIMVSINELQQSQAIPASAKVGGINIWSRNVVNGLVINAMLVNPVARTCGECGAQGWVTKCWLTDSQDINITSLRQHAVGDQFRIFIRIQWTGGLIEAVDANCWSSSNTTVASCVDNQVAANSTGTATITGRSVGTYPTNETCSNPQQLDRSGSLTVVVPTVSFSSDSLSTYLPTNGNNINFTATISPSTAFGLIRFELYDISRFVGDAMNHGTETTPDYDFGSSQSGFNAPIVTGSGASTVIQIQTSGIATTVTASIYSRDFGGFCKLRVIANIFGTDYTGTLSGTSNTFARIPKDDNDNKMPDAGWTAESAQINEANTAPASDQDNNPAGNGTNGDGLTDFEEYRGVYVRGNHKRLNPFQKDLFIDSDMSVNIGYANNLPVTKHWVSASELDSNRYINFNYTNSGFGGNIQAHINQRGVLVRQVVGDALVFGATTCGAPCNPNTTTVSQIFVDVIRSFTPPDKTPAANNPPSDPPDDNAFKQVTGHEIGHTIGVGHYDYNGTRLTVMVNGFSWAAPNPPDPPPYWTNIPSQYDATDNGQIRLH</sequence>
<name>A0A7C3PI94_9CYAN</name>
<gene>
    <name evidence="2" type="ORF">ENR64_18345</name>
</gene>
<evidence type="ECO:0000313" key="2">
    <source>
        <dbReference type="EMBL" id="HFM99678.1"/>
    </source>
</evidence>
<feature type="compositionally biased region" description="Polar residues" evidence="1">
    <location>
        <begin position="742"/>
        <end position="756"/>
    </location>
</feature>
<reference evidence="2" key="1">
    <citation type="journal article" date="2020" name="mSystems">
        <title>Genome- and Community-Level Interaction Insights into Carbon Utilization and Element Cycling Functions of Hydrothermarchaeota in Hydrothermal Sediment.</title>
        <authorList>
            <person name="Zhou Z."/>
            <person name="Liu Y."/>
            <person name="Xu W."/>
            <person name="Pan J."/>
            <person name="Luo Z.H."/>
            <person name="Li M."/>
        </authorList>
    </citation>
    <scope>NUCLEOTIDE SEQUENCE [LARGE SCALE GENOMIC DNA]</scope>
    <source>
        <strain evidence="2">SpSt-418</strain>
    </source>
</reference>
<feature type="region of interest" description="Disordered" evidence="1">
    <location>
        <begin position="742"/>
        <end position="762"/>
    </location>
</feature>
<evidence type="ECO:0000256" key="1">
    <source>
        <dbReference type="SAM" id="MobiDB-lite"/>
    </source>
</evidence>
<proteinExistence type="predicted"/>
<dbReference type="EMBL" id="DSRU01000261">
    <property type="protein sequence ID" value="HFM99678.1"/>
    <property type="molecule type" value="Genomic_DNA"/>
</dbReference>
<dbReference type="AlphaFoldDB" id="A0A7C3PI94"/>
<comment type="caution">
    <text evidence="2">The sequence shown here is derived from an EMBL/GenBank/DDBJ whole genome shotgun (WGS) entry which is preliminary data.</text>
</comment>
<dbReference type="SUPFAM" id="SSF55486">
    <property type="entry name" value="Metalloproteases ('zincins'), catalytic domain"/>
    <property type="match status" value="1"/>
</dbReference>
<accession>A0A7C3PI94</accession>
<feature type="region of interest" description="Disordered" evidence="1">
    <location>
        <begin position="886"/>
        <end position="907"/>
    </location>
</feature>
<organism evidence="2">
    <name type="scientific">Oscillatoriales cyanobacterium SpSt-418</name>
    <dbReference type="NCBI Taxonomy" id="2282169"/>
    <lineage>
        <taxon>Bacteria</taxon>
        <taxon>Bacillati</taxon>
        <taxon>Cyanobacteriota</taxon>
        <taxon>Cyanophyceae</taxon>
        <taxon>Oscillatoriophycideae</taxon>
        <taxon>Oscillatoriales</taxon>
    </lineage>
</organism>